<proteinExistence type="predicted"/>
<dbReference type="Gene3D" id="3.30.565.10">
    <property type="entry name" value="Histidine kinase-like ATPase, C-terminal domain"/>
    <property type="match status" value="1"/>
</dbReference>
<dbReference type="InterPro" id="IPR050482">
    <property type="entry name" value="Sensor_HK_TwoCompSys"/>
</dbReference>
<keyword evidence="5" id="KW-0902">Two-component regulatory system</keyword>
<evidence type="ECO:0000256" key="3">
    <source>
        <dbReference type="ARBA" id="ARBA00022679"/>
    </source>
</evidence>
<feature type="transmembrane region" description="Helical" evidence="7">
    <location>
        <begin position="324"/>
        <end position="344"/>
    </location>
</feature>
<dbReference type="RefSeq" id="WP_275649930.1">
    <property type="nucleotide sequence ID" value="NZ_JARFVA010000004.1"/>
</dbReference>
<evidence type="ECO:0000256" key="7">
    <source>
        <dbReference type="SAM" id="Phobius"/>
    </source>
</evidence>
<dbReference type="Proteomes" id="UP001217083">
    <property type="component" value="Unassembled WGS sequence"/>
</dbReference>
<keyword evidence="9" id="KW-1185">Reference proteome</keyword>
<reference evidence="8 9" key="1">
    <citation type="submission" date="2023-03" db="EMBL/GenBank/DDBJ databases">
        <title>Muricauda XX sp. nov. and Muricauda XXX sp. nov., two novel species isolated from Okinawa Trough.</title>
        <authorList>
            <person name="Cao W."/>
            <person name="Deng X."/>
        </authorList>
    </citation>
    <scope>NUCLEOTIDE SEQUENCE [LARGE SCALE GENOMIC DNA]</scope>
    <source>
        <strain evidence="8 9">81s02</strain>
    </source>
</reference>
<evidence type="ECO:0000256" key="6">
    <source>
        <dbReference type="PROSITE-ProRule" id="PRU00339"/>
    </source>
</evidence>
<protein>
    <recommendedName>
        <fullName evidence="2">histidine kinase</fullName>
        <ecNumber evidence="2">2.7.13.3</ecNumber>
    </recommendedName>
</protein>
<keyword evidence="3" id="KW-0808">Transferase</keyword>
<keyword evidence="4" id="KW-0418">Kinase</keyword>
<dbReference type="InterPro" id="IPR011990">
    <property type="entry name" value="TPR-like_helical_dom_sf"/>
</dbReference>
<keyword evidence="7" id="KW-1133">Transmembrane helix</keyword>
<dbReference type="InterPro" id="IPR019734">
    <property type="entry name" value="TPR_rpt"/>
</dbReference>
<dbReference type="EC" id="2.7.13.3" evidence="2"/>
<evidence type="ECO:0000256" key="1">
    <source>
        <dbReference type="ARBA" id="ARBA00000085"/>
    </source>
</evidence>
<dbReference type="SUPFAM" id="SSF55874">
    <property type="entry name" value="ATPase domain of HSP90 chaperone/DNA topoisomerase II/histidine kinase"/>
    <property type="match status" value="1"/>
</dbReference>
<keyword evidence="7" id="KW-0472">Membrane</keyword>
<evidence type="ECO:0000256" key="5">
    <source>
        <dbReference type="ARBA" id="ARBA00023012"/>
    </source>
</evidence>
<evidence type="ECO:0000313" key="8">
    <source>
        <dbReference type="EMBL" id="MDF0707963.1"/>
    </source>
</evidence>
<dbReference type="PANTHER" id="PTHR24421">
    <property type="entry name" value="NITRATE/NITRITE SENSOR PROTEIN NARX-RELATED"/>
    <property type="match status" value="1"/>
</dbReference>
<comment type="caution">
    <text evidence="8">The sequence shown here is derived from an EMBL/GenBank/DDBJ whole genome shotgun (WGS) entry which is preliminary data.</text>
</comment>
<dbReference type="Pfam" id="PF13374">
    <property type="entry name" value="TPR_10"/>
    <property type="match status" value="1"/>
</dbReference>
<keyword evidence="6" id="KW-0802">TPR repeat</keyword>
<keyword evidence="7" id="KW-0812">Transmembrane</keyword>
<feature type="repeat" description="TPR" evidence="6">
    <location>
        <begin position="95"/>
        <end position="128"/>
    </location>
</feature>
<dbReference type="PANTHER" id="PTHR24421:SF10">
    <property type="entry name" value="NITRATE_NITRITE SENSOR PROTEIN NARQ"/>
    <property type="match status" value="1"/>
</dbReference>
<dbReference type="Gene3D" id="1.25.40.10">
    <property type="entry name" value="Tetratricopeptide repeat domain"/>
    <property type="match status" value="2"/>
</dbReference>
<dbReference type="SUPFAM" id="SSF48452">
    <property type="entry name" value="TPR-like"/>
    <property type="match status" value="1"/>
</dbReference>
<dbReference type="EMBL" id="JARFVA010000004">
    <property type="protein sequence ID" value="MDF0707963.1"/>
    <property type="molecule type" value="Genomic_DNA"/>
</dbReference>
<organism evidence="8 9">
    <name type="scientific">Flagellimonas okinawensis</name>
    <dbReference type="NCBI Taxonomy" id="3031324"/>
    <lineage>
        <taxon>Bacteria</taxon>
        <taxon>Pseudomonadati</taxon>
        <taxon>Bacteroidota</taxon>
        <taxon>Flavobacteriia</taxon>
        <taxon>Flavobacteriales</taxon>
        <taxon>Flavobacteriaceae</taxon>
        <taxon>Flagellimonas</taxon>
    </lineage>
</organism>
<evidence type="ECO:0000256" key="4">
    <source>
        <dbReference type="ARBA" id="ARBA00022777"/>
    </source>
</evidence>
<sequence length="549" mass="62851">MEQAMLTNNVSMLARQHYFMGYFYDHYSNLPDSAFNNYKNSKNYFAALNDSLWVGKILLSMAIVQKDQNDFFGSKETVTEAITYLNGDEHRKEMVQCYNLLATNHRKLLNFEDALAYFQKALDLTDSAQDVLQFKNNLAVTYIDYGKYQKAVDILKDIIDDPSLNRTTTQYARVLDNLSYAKWLLDGRDETEALIKALTIRSQKNDRRGQISSYTHLGESNMKRNPDAAMAYFDTVINIARKIRMPRAETDALMFIMQLQPHNIGVRNRYIILKDSLEKEELMVKTQFAKYKYDDKQKQESILRLEKEKAEQTLLATRERSRKIMSYLGSITLLLGLSFAIYYFGQRTKRLKEETKTAKLVATLETEADMSRRLHDDFGAGLNQTMLMLQGDADKSKILDRLDGLYNQSRSFSREVNEVNTGPNFKEELSEMLRFRTPSQTNLIITGAKDMDWDSIQPLSKMVIYKILQELMINMGKHSNATLTTIGFKVSGNTLLVNYSDNGVGASKRELNSKNGLRNTEKRIQAIGGSITFDSDKGAGFNANMIVPV</sequence>
<dbReference type="PROSITE" id="PS50005">
    <property type="entry name" value="TPR"/>
    <property type="match status" value="1"/>
</dbReference>
<evidence type="ECO:0000313" key="9">
    <source>
        <dbReference type="Proteomes" id="UP001217083"/>
    </source>
</evidence>
<evidence type="ECO:0000256" key="2">
    <source>
        <dbReference type="ARBA" id="ARBA00012438"/>
    </source>
</evidence>
<comment type="catalytic activity">
    <reaction evidence="1">
        <text>ATP + protein L-histidine = ADP + protein N-phospho-L-histidine.</text>
        <dbReference type="EC" id="2.7.13.3"/>
    </reaction>
</comment>
<name>A0ABT5XPY5_9FLAO</name>
<dbReference type="InterPro" id="IPR036890">
    <property type="entry name" value="HATPase_C_sf"/>
</dbReference>
<accession>A0ABT5XPY5</accession>
<gene>
    <name evidence="8" type="ORF">PY091_12105</name>
</gene>